<evidence type="ECO:0000259" key="5">
    <source>
        <dbReference type="PROSITE" id="PS50109"/>
    </source>
</evidence>
<dbReference type="Gene3D" id="1.10.287.130">
    <property type="match status" value="1"/>
</dbReference>
<evidence type="ECO:0000256" key="1">
    <source>
        <dbReference type="ARBA" id="ARBA00000085"/>
    </source>
</evidence>
<dbReference type="PANTHER" id="PTHR43065">
    <property type="entry name" value="SENSOR HISTIDINE KINASE"/>
    <property type="match status" value="1"/>
</dbReference>
<evidence type="ECO:0000313" key="7">
    <source>
        <dbReference type="Proteomes" id="UP000315971"/>
    </source>
</evidence>
<evidence type="ECO:0000313" key="6">
    <source>
        <dbReference type="EMBL" id="SMO32888.1"/>
    </source>
</evidence>
<organism evidence="6 7">
    <name type="scientific">Solitalea koreensis</name>
    <dbReference type="NCBI Taxonomy" id="543615"/>
    <lineage>
        <taxon>Bacteria</taxon>
        <taxon>Pseudomonadati</taxon>
        <taxon>Bacteroidota</taxon>
        <taxon>Sphingobacteriia</taxon>
        <taxon>Sphingobacteriales</taxon>
        <taxon>Sphingobacteriaceae</taxon>
        <taxon>Solitalea</taxon>
    </lineage>
</organism>
<feature type="domain" description="Histidine kinase" evidence="5">
    <location>
        <begin position="271"/>
        <end position="483"/>
    </location>
</feature>
<evidence type="ECO:0000256" key="2">
    <source>
        <dbReference type="ARBA" id="ARBA00012438"/>
    </source>
</evidence>
<dbReference type="InterPro" id="IPR036097">
    <property type="entry name" value="HisK_dim/P_sf"/>
</dbReference>
<dbReference type="PROSITE" id="PS51257">
    <property type="entry name" value="PROKAR_LIPOPROTEIN"/>
    <property type="match status" value="1"/>
</dbReference>
<keyword evidence="6" id="KW-0808">Transferase</keyword>
<dbReference type="SUPFAM" id="SSF55874">
    <property type="entry name" value="ATPase domain of HSP90 chaperone/DNA topoisomerase II/histidine kinase"/>
    <property type="match status" value="1"/>
</dbReference>
<protein>
    <recommendedName>
        <fullName evidence="2">histidine kinase</fullName>
        <ecNumber evidence="2">2.7.13.3</ecNumber>
    </recommendedName>
</protein>
<dbReference type="AlphaFoldDB" id="A0A521ADN4"/>
<dbReference type="InterPro" id="IPR003661">
    <property type="entry name" value="HisK_dim/P_dom"/>
</dbReference>
<accession>A0A521ADN4</accession>
<dbReference type="InterPro" id="IPR036890">
    <property type="entry name" value="HATPase_C_sf"/>
</dbReference>
<dbReference type="CDD" id="cd00082">
    <property type="entry name" value="HisKA"/>
    <property type="match status" value="1"/>
</dbReference>
<dbReference type="EMBL" id="FXSZ01000001">
    <property type="protein sequence ID" value="SMO32888.1"/>
    <property type="molecule type" value="Genomic_DNA"/>
</dbReference>
<dbReference type="GO" id="GO:0000155">
    <property type="term" value="F:phosphorelay sensor kinase activity"/>
    <property type="evidence" value="ECO:0007669"/>
    <property type="project" value="InterPro"/>
</dbReference>
<dbReference type="InterPro" id="IPR004358">
    <property type="entry name" value="Sig_transdc_His_kin-like_C"/>
</dbReference>
<evidence type="ECO:0000256" key="3">
    <source>
        <dbReference type="ARBA" id="ARBA00022553"/>
    </source>
</evidence>
<dbReference type="PANTHER" id="PTHR43065:SF42">
    <property type="entry name" value="TWO-COMPONENT SENSOR PPRA"/>
    <property type="match status" value="1"/>
</dbReference>
<dbReference type="Pfam" id="PF02518">
    <property type="entry name" value="HATPase_c"/>
    <property type="match status" value="1"/>
</dbReference>
<reference evidence="6 7" key="1">
    <citation type="submission" date="2017-05" db="EMBL/GenBank/DDBJ databases">
        <authorList>
            <person name="Varghese N."/>
            <person name="Submissions S."/>
        </authorList>
    </citation>
    <scope>NUCLEOTIDE SEQUENCE [LARGE SCALE GENOMIC DNA]</scope>
    <source>
        <strain evidence="6 7">DSM 21342</strain>
    </source>
</reference>
<name>A0A521ADN4_9SPHI</name>
<sequence length="483" mass="54299">MGRLHQMFFILIAGMLALSGCLAFSIFRDASKLRQLESTRYKLFSMGEELKASSENLTNYCRSFVLTRERVWEQKYFDLLDVRNGVKPWPNGHAISLKDSLLKLGISKQEFVKLMFAEDKSNELVATEKRAFNAMRGLFTGSNKQFSIKGAPDTLMARRILFDKSYMAAKKTIMDPIDDFRGMMNNRISAEIKQQEVQNDMLMKLILLTLFSGALLSFYVILVLRKKIIVQLFDLEKSNQELELTLQDLKKTQLKLVKSAKMASLGTLTAGVSHEINNPLNYIMGAYLGLSNYFENYGSQEESITNLLLNSMKAGVDKAAQIVKGLNQFSRDNSRFDEDCDIHSILDNCLIMHASQLKHKTEVKKDYCLEDFVVKGNVGKLHQVFANVLSNAIYALPEQGKICIATRKETQNVKVIITDNGCGIQTEHLSQITDPFFTTKPPGEGAGLGLYITSSIIDKHLGQIEFESTLHAGTKVIITLPIA</sequence>
<keyword evidence="3" id="KW-0597">Phosphoprotein</keyword>
<dbReference type="PRINTS" id="PR00344">
    <property type="entry name" value="BCTRLSENSOR"/>
</dbReference>
<keyword evidence="4" id="KW-1133">Transmembrane helix</keyword>
<dbReference type="SMART" id="SM00387">
    <property type="entry name" value="HATPase_c"/>
    <property type="match status" value="1"/>
</dbReference>
<keyword evidence="7" id="KW-1185">Reference proteome</keyword>
<evidence type="ECO:0000256" key="4">
    <source>
        <dbReference type="SAM" id="Phobius"/>
    </source>
</evidence>
<proteinExistence type="predicted"/>
<dbReference type="Gene3D" id="3.30.565.10">
    <property type="entry name" value="Histidine kinase-like ATPase, C-terminal domain"/>
    <property type="match status" value="1"/>
</dbReference>
<dbReference type="Proteomes" id="UP000315971">
    <property type="component" value="Unassembled WGS sequence"/>
</dbReference>
<gene>
    <name evidence="6" type="ORF">SAMN06265350_10172</name>
</gene>
<keyword evidence="4" id="KW-0472">Membrane</keyword>
<dbReference type="PROSITE" id="PS50109">
    <property type="entry name" value="HIS_KIN"/>
    <property type="match status" value="1"/>
</dbReference>
<keyword evidence="4" id="KW-0812">Transmembrane</keyword>
<dbReference type="InterPro" id="IPR003594">
    <property type="entry name" value="HATPase_dom"/>
</dbReference>
<comment type="catalytic activity">
    <reaction evidence="1">
        <text>ATP + protein L-histidine = ADP + protein N-phospho-L-histidine.</text>
        <dbReference type="EC" id="2.7.13.3"/>
    </reaction>
</comment>
<dbReference type="EC" id="2.7.13.3" evidence="2"/>
<keyword evidence="6" id="KW-0418">Kinase</keyword>
<dbReference type="SUPFAM" id="SSF47384">
    <property type="entry name" value="Homodimeric domain of signal transducing histidine kinase"/>
    <property type="match status" value="1"/>
</dbReference>
<feature type="transmembrane region" description="Helical" evidence="4">
    <location>
        <begin position="201"/>
        <end position="224"/>
    </location>
</feature>
<dbReference type="InterPro" id="IPR005467">
    <property type="entry name" value="His_kinase_dom"/>
</dbReference>